<protein>
    <submittedName>
        <fullName evidence="1">Acyl-CoA dehydrogenase family member 10</fullName>
    </submittedName>
</protein>
<dbReference type="InterPro" id="IPR036412">
    <property type="entry name" value="HAD-like_sf"/>
</dbReference>
<name>A0ABR4PHJ3_9HELO</name>
<dbReference type="PANTHER" id="PTHR47829:SF1">
    <property type="entry name" value="HAD FAMILY PHOSPHATASE"/>
    <property type="match status" value="1"/>
</dbReference>
<dbReference type="InterPro" id="IPR023198">
    <property type="entry name" value="PGP-like_dom2"/>
</dbReference>
<dbReference type="Gene3D" id="1.10.150.240">
    <property type="entry name" value="Putative phosphatase, domain 2"/>
    <property type="match status" value="1"/>
</dbReference>
<dbReference type="Proteomes" id="UP001629113">
    <property type="component" value="Unassembled WGS sequence"/>
</dbReference>
<dbReference type="SUPFAM" id="SSF56784">
    <property type="entry name" value="HAD-like"/>
    <property type="match status" value="1"/>
</dbReference>
<evidence type="ECO:0000313" key="1">
    <source>
        <dbReference type="EMBL" id="KAL3422807.1"/>
    </source>
</evidence>
<gene>
    <name evidence="1" type="ORF">PVAG01_04553</name>
</gene>
<proteinExistence type="predicted"/>
<reference evidence="1 2" key="1">
    <citation type="submission" date="2024-06" db="EMBL/GenBank/DDBJ databases">
        <title>Complete genome of Phlyctema vagabunda strain 19-DSS-EL-015.</title>
        <authorList>
            <person name="Fiorenzani C."/>
        </authorList>
    </citation>
    <scope>NUCLEOTIDE SEQUENCE [LARGE SCALE GENOMIC DNA]</scope>
    <source>
        <strain evidence="1 2">19-DSS-EL-015</strain>
    </source>
</reference>
<sequence length="296" mass="32997">MSQEDYPIEFVLDSIDAVMARTKKTKVLLFDIGGVCVVSPFQAILDYEIAHNIPTGWVNHCISSTKPDGFWHRLERGEGLMDSSWFAGFTNDLHSVPRWEAFYRSKQKTSAGLVSGIPAMPRIDGEALFWEMMRASRDPDPWMFPALQKLKTDGSYILAALSNTMIFPSDHPYSQDAKGGVRSIFDVFISSAHVGLRKPDPAIYKLAISEVDRFARKNADTERGWRSAWKDGVKAEEIVFFDDIGENLKTAKSLGLGTVKVGLGRAFEAVDQLEEITGMELAGTHPRIPVEPKAKL</sequence>
<keyword evidence="2" id="KW-1185">Reference proteome</keyword>
<dbReference type="Gene3D" id="3.40.50.1000">
    <property type="entry name" value="HAD superfamily/HAD-like"/>
    <property type="match status" value="1"/>
</dbReference>
<dbReference type="SFLD" id="SFLDG01129">
    <property type="entry name" value="C1.5:_HAD__Beta-PGM__Phosphata"/>
    <property type="match status" value="1"/>
</dbReference>
<dbReference type="SFLD" id="SFLDS00003">
    <property type="entry name" value="Haloacid_Dehalogenase"/>
    <property type="match status" value="1"/>
</dbReference>
<dbReference type="EMBL" id="JBFCZG010000004">
    <property type="protein sequence ID" value="KAL3422807.1"/>
    <property type="molecule type" value="Genomic_DNA"/>
</dbReference>
<dbReference type="InterPro" id="IPR052898">
    <property type="entry name" value="ACAD10-like"/>
</dbReference>
<comment type="caution">
    <text evidence="1">The sequence shown here is derived from an EMBL/GenBank/DDBJ whole genome shotgun (WGS) entry which is preliminary data.</text>
</comment>
<dbReference type="InterPro" id="IPR023214">
    <property type="entry name" value="HAD_sf"/>
</dbReference>
<dbReference type="PANTHER" id="PTHR47829">
    <property type="entry name" value="HYDROLASE, PUTATIVE (AFU_ORTHOLOGUE AFUA_1G12880)-RELATED"/>
    <property type="match status" value="1"/>
</dbReference>
<organism evidence="1 2">
    <name type="scientific">Phlyctema vagabunda</name>
    <dbReference type="NCBI Taxonomy" id="108571"/>
    <lineage>
        <taxon>Eukaryota</taxon>
        <taxon>Fungi</taxon>
        <taxon>Dikarya</taxon>
        <taxon>Ascomycota</taxon>
        <taxon>Pezizomycotina</taxon>
        <taxon>Leotiomycetes</taxon>
        <taxon>Helotiales</taxon>
        <taxon>Dermateaceae</taxon>
        <taxon>Phlyctema</taxon>
    </lineage>
</organism>
<evidence type="ECO:0000313" key="2">
    <source>
        <dbReference type="Proteomes" id="UP001629113"/>
    </source>
</evidence>
<dbReference type="CDD" id="cd02603">
    <property type="entry name" value="HAD_sEH-N_like"/>
    <property type="match status" value="1"/>
</dbReference>
<accession>A0ABR4PHJ3</accession>